<name>A0ABS7UJ48_9ACTN</name>
<feature type="region of interest" description="Disordered" evidence="1">
    <location>
        <begin position="21"/>
        <end position="56"/>
    </location>
</feature>
<evidence type="ECO:0000256" key="2">
    <source>
        <dbReference type="SAM" id="SignalP"/>
    </source>
</evidence>
<feature type="compositionally biased region" description="Low complexity" evidence="1">
    <location>
        <begin position="27"/>
        <end position="44"/>
    </location>
</feature>
<organism evidence="4 5">
    <name type="scientific">Nocardioides mangrovi</name>
    <dbReference type="NCBI Taxonomy" id="2874580"/>
    <lineage>
        <taxon>Bacteria</taxon>
        <taxon>Bacillati</taxon>
        <taxon>Actinomycetota</taxon>
        <taxon>Actinomycetes</taxon>
        <taxon>Propionibacteriales</taxon>
        <taxon>Nocardioidaceae</taxon>
        <taxon>Nocardioides</taxon>
    </lineage>
</organism>
<keyword evidence="2" id="KW-0732">Signal</keyword>
<feature type="domain" description="Septum formation-related" evidence="3">
    <location>
        <begin position="66"/>
        <end position="267"/>
    </location>
</feature>
<evidence type="ECO:0000313" key="5">
    <source>
        <dbReference type="Proteomes" id="UP000780875"/>
    </source>
</evidence>
<protein>
    <submittedName>
        <fullName evidence="4">Septum formation family protein</fullName>
    </submittedName>
</protein>
<dbReference type="InterPro" id="IPR026004">
    <property type="entry name" value="Septum_form"/>
</dbReference>
<evidence type="ECO:0000313" key="4">
    <source>
        <dbReference type="EMBL" id="MBZ5741031.1"/>
    </source>
</evidence>
<dbReference type="EMBL" id="JAIQZJ010000021">
    <property type="protein sequence ID" value="MBZ5741031.1"/>
    <property type="molecule type" value="Genomic_DNA"/>
</dbReference>
<dbReference type="RefSeq" id="WP_224125332.1">
    <property type="nucleotide sequence ID" value="NZ_JAIQZJ010000021.1"/>
</dbReference>
<sequence>MKVVAVLVAALAVLALGACTGSDETPDAPTSTSATPSATATPEAAPSPPGPRACHDLTYDAAVAPTDEADPVDCAARHTTMTFAVGRLDTQVDGHLLAVDSDRVREQVATECPQRFATFVGGTLEQRRLSMLRTVWFTPTVAESDAGASWFRCDVAALAGDDELTPLAGRLAGVLNSEETRDRYAMCGTAQPGSPDFARVICSSKHSWRAVATVTFAEGDYPGVDEVRSAGDTPCKDAGAAASGGSLDYQWGYEWPTAAQWKAGQTYGICWVPST</sequence>
<feature type="chain" id="PRO_5046898850" evidence="2">
    <location>
        <begin position="21"/>
        <end position="275"/>
    </location>
</feature>
<proteinExistence type="predicted"/>
<evidence type="ECO:0000259" key="3">
    <source>
        <dbReference type="Pfam" id="PF13845"/>
    </source>
</evidence>
<dbReference type="PROSITE" id="PS51257">
    <property type="entry name" value="PROKAR_LIPOPROTEIN"/>
    <property type="match status" value="1"/>
</dbReference>
<reference evidence="4 5" key="1">
    <citation type="submission" date="2021-09" db="EMBL/GenBank/DDBJ databases">
        <title>Whole genome sequence of Nocardioides sp. GBK3QG-3.</title>
        <authorList>
            <person name="Tuo L."/>
        </authorList>
    </citation>
    <scope>NUCLEOTIDE SEQUENCE [LARGE SCALE GENOMIC DNA]</scope>
    <source>
        <strain evidence="4 5">GBK3QG-3</strain>
    </source>
</reference>
<comment type="caution">
    <text evidence="4">The sequence shown here is derived from an EMBL/GenBank/DDBJ whole genome shotgun (WGS) entry which is preliminary data.</text>
</comment>
<keyword evidence="5" id="KW-1185">Reference proteome</keyword>
<gene>
    <name evidence="4" type="ORF">K8U61_22905</name>
</gene>
<dbReference type="Proteomes" id="UP000780875">
    <property type="component" value="Unassembled WGS sequence"/>
</dbReference>
<feature type="signal peptide" evidence="2">
    <location>
        <begin position="1"/>
        <end position="20"/>
    </location>
</feature>
<accession>A0ABS7UJ48</accession>
<dbReference type="Pfam" id="PF13845">
    <property type="entry name" value="Septum_form"/>
    <property type="match status" value="1"/>
</dbReference>
<evidence type="ECO:0000256" key="1">
    <source>
        <dbReference type="SAM" id="MobiDB-lite"/>
    </source>
</evidence>